<dbReference type="PANTHER" id="PTHR37809">
    <property type="entry name" value="RIBOSOMAL PROTEIN S12 METHYLTHIOTRANSFERASE ACCESSORY FACTOR YCAO"/>
    <property type="match status" value="1"/>
</dbReference>
<dbReference type="Pfam" id="PF02624">
    <property type="entry name" value="YcaO"/>
    <property type="match status" value="1"/>
</dbReference>
<feature type="domain" description="YcaO" evidence="1">
    <location>
        <begin position="1"/>
        <end position="86"/>
    </location>
</feature>
<keyword evidence="3" id="KW-1185">Reference proteome</keyword>
<gene>
    <name evidence="2" type="ORF">MSIMFB_01240</name>
</gene>
<dbReference type="InterPro" id="IPR003776">
    <property type="entry name" value="YcaO-like_dom"/>
</dbReference>
<comment type="caution">
    <text evidence="2">The sequence shown here is derived from an EMBL/GenBank/DDBJ whole genome shotgun (WGS) entry which is preliminary data.</text>
</comment>
<dbReference type="Proteomes" id="UP000554965">
    <property type="component" value="Unassembled WGS sequence"/>
</dbReference>
<sequence>MFAMDTTGLASGNSYHEATLHGLYEIIERHAIASAEPGSTLFEVPLDDVADSDCVQLVEMICRAAKANCRSPESAPRTSTIVLPPN</sequence>
<dbReference type="AlphaFoldDB" id="A0A7Z7IJC9"/>
<reference evidence="2 3" key="1">
    <citation type="submission" date="2017-10" db="EMBL/GenBank/DDBJ databases">
        <authorList>
            <consortium name="Urmite Genomes"/>
        </authorList>
    </citation>
    <scope>NUCLEOTIDE SEQUENCE [LARGE SCALE GENOMIC DNA]</scope>
    <source>
        <strain evidence="2 3">FB-527</strain>
    </source>
</reference>
<proteinExistence type="predicted"/>
<dbReference type="EMBL" id="OCTY01000002">
    <property type="protein sequence ID" value="SOJ53741.1"/>
    <property type="molecule type" value="Genomic_DNA"/>
</dbReference>
<dbReference type="PANTHER" id="PTHR37809:SF1">
    <property type="entry name" value="RIBOSOMAL PROTEIN S12 METHYLTHIOTRANSFERASE ACCESSORY FACTOR YCAO"/>
    <property type="match status" value="1"/>
</dbReference>
<name>A0A7Z7IJC9_9MYCO</name>
<dbReference type="PROSITE" id="PS51664">
    <property type="entry name" value="YCAO"/>
    <property type="match status" value="1"/>
</dbReference>
<evidence type="ECO:0000313" key="2">
    <source>
        <dbReference type="EMBL" id="SOJ53741.1"/>
    </source>
</evidence>
<accession>A0A7Z7IJC9</accession>
<dbReference type="Gene3D" id="3.30.1330.230">
    <property type="match status" value="1"/>
</dbReference>
<organism evidence="2 3">
    <name type="scientific">Mycobacterium simulans</name>
    <dbReference type="NCBI Taxonomy" id="627089"/>
    <lineage>
        <taxon>Bacteria</taxon>
        <taxon>Bacillati</taxon>
        <taxon>Actinomycetota</taxon>
        <taxon>Actinomycetes</taxon>
        <taxon>Mycobacteriales</taxon>
        <taxon>Mycobacteriaceae</taxon>
        <taxon>Mycobacterium</taxon>
    </lineage>
</organism>
<evidence type="ECO:0000259" key="1">
    <source>
        <dbReference type="PROSITE" id="PS51664"/>
    </source>
</evidence>
<evidence type="ECO:0000313" key="3">
    <source>
        <dbReference type="Proteomes" id="UP000554965"/>
    </source>
</evidence>
<protein>
    <recommendedName>
        <fullName evidence="1">YcaO domain-containing protein</fullName>
    </recommendedName>
</protein>